<feature type="transmembrane region" description="Helical" evidence="1">
    <location>
        <begin position="17"/>
        <end position="39"/>
    </location>
</feature>
<dbReference type="EMBL" id="SDKM01000055">
    <property type="protein sequence ID" value="RYP82053.1"/>
    <property type="molecule type" value="Genomic_DNA"/>
</dbReference>
<protein>
    <submittedName>
        <fullName evidence="2">Uncharacterized protein</fullName>
    </submittedName>
</protein>
<feature type="transmembrane region" description="Helical" evidence="1">
    <location>
        <begin position="60"/>
        <end position="81"/>
    </location>
</feature>
<organism evidence="2 3">
    <name type="scientific">Nocardioides guangzhouensis</name>
    <dbReference type="NCBI Taxonomy" id="2497878"/>
    <lineage>
        <taxon>Bacteria</taxon>
        <taxon>Bacillati</taxon>
        <taxon>Actinomycetota</taxon>
        <taxon>Actinomycetes</taxon>
        <taxon>Propionibacteriales</taxon>
        <taxon>Nocardioidaceae</taxon>
        <taxon>Nocardioides</taxon>
    </lineage>
</organism>
<keyword evidence="1" id="KW-0472">Membrane</keyword>
<reference evidence="2 3" key="1">
    <citation type="submission" date="2019-01" db="EMBL/GenBank/DDBJ databases">
        <title>Nocardioides guangzhouensis sp. nov., an actinobacterium isolated from soil.</title>
        <authorList>
            <person name="Fu Y."/>
            <person name="Cai Y."/>
            <person name="Lin Z."/>
            <person name="Chen P."/>
        </authorList>
    </citation>
    <scope>NUCLEOTIDE SEQUENCE [LARGE SCALE GENOMIC DNA]</scope>
    <source>
        <strain evidence="2 3">130</strain>
    </source>
</reference>
<dbReference type="RefSeq" id="WP_134720757.1">
    <property type="nucleotide sequence ID" value="NZ_SDKM01000055.1"/>
</dbReference>
<dbReference type="AlphaFoldDB" id="A0A4Q4Z351"/>
<comment type="caution">
    <text evidence="2">The sequence shown here is derived from an EMBL/GenBank/DDBJ whole genome shotgun (WGS) entry which is preliminary data.</text>
</comment>
<dbReference type="Proteomes" id="UP000295198">
    <property type="component" value="Unassembled WGS sequence"/>
</dbReference>
<name>A0A4Q4Z351_9ACTN</name>
<evidence type="ECO:0000313" key="3">
    <source>
        <dbReference type="Proteomes" id="UP000295198"/>
    </source>
</evidence>
<accession>A0A4Q4Z351</accession>
<keyword evidence="3" id="KW-1185">Reference proteome</keyword>
<gene>
    <name evidence="2" type="ORF">EKO23_22645</name>
</gene>
<sequence length="120" mass="12633">MTTESSPRTTGWHWSQWVAGVAAALFTTALGLIAAAVVFADNAGGCQAIASPESYRTGRLVLVVLAVALVAAWAVPAVLWRQHAGRFVALGLPAVALPLMAVVAMLGQPRSDWTLCLFQF</sequence>
<keyword evidence="1" id="KW-0812">Transmembrane</keyword>
<proteinExistence type="predicted"/>
<evidence type="ECO:0000313" key="2">
    <source>
        <dbReference type="EMBL" id="RYP82053.1"/>
    </source>
</evidence>
<evidence type="ECO:0000256" key="1">
    <source>
        <dbReference type="SAM" id="Phobius"/>
    </source>
</evidence>
<feature type="transmembrane region" description="Helical" evidence="1">
    <location>
        <begin position="87"/>
        <end position="107"/>
    </location>
</feature>
<keyword evidence="1" id="KW-1133">Transmembrane helix</keyword>